<dbReference type="EMBL" id="OZ019895">
    <property type="protein sequence ID" value="CAK9219971.1"/>
    <property type="molecule type" value="Genomic_DNA"/>
</dbReference>
<sequence>MKAHFPSSSLGVERQIVFDIEKDIVDVIICGMMFDPVDIVDSNAHNDAEENDPAFGNDAKRDAILR</sequence>
<feature type="region of interest" description="Disordered" evidence="1">
    <location>
        <begin position="43"/>
        <end position="66"/>
    </location>
</feature>
<evidence type="ECO:0000256" key="1">
    <source>
        <dbReference type="SAM" id="MobiDB-lite"/>
    </source>
</evidence>
<organism evidence="2 3">
    <name type="scientific">Sphagnum troendelagicum</name>
    <dbReference type="NCBI Taxonomy" id="128251"/>
    <lineage>
        <taxon>Eukaryota</taxon>
        <taxon>Viridiplantae</taxon>
        <taxon>Streptophyta</taxon>
        <taxon>Embryophyta</taxon>
        <taxon>Bryophyta</taxon>
        <taxon>Sphagnophytina</taxon>
        <taxon>Sphagnopsida</taxon>
        <taxon>Sphagnales</taxon>
        <taxon>Sphagnaceae</taxon>
        <taxon>Sphagnum</taxon>
    </lineage>
</organism>
<accession>A0ABP0UEY5</accession>
<protein>
    <submittedName>
        <fullName evidence="2">Uncharacterized protein</fullName>
    </submittedName>
</protein>
<evidence type="ECO:0000313" key="3">
    <source>
        <dbReference type="Proteomes" id="UP001497512"/>
    </source>
</evidence>
<reference evidence="2" key="1">
    <citation type="submission" date="2024-02" db="EMBL/GenBank/DDBJ databases">
        <authorList>
            <consortium name="ELIXIR-Norway"/>
            <consortium name="Elixir Norway"/>
        </authorList>
    </citation>
    <scope>NUCLEOTIDE SEQUENCE</scope>
</reference>
<gene>
    <name evidence="2" type="ORF">CSSPTR1EN2_LOCUS15040</name>
</gene>
<proteinExistence type="predicted"/>
<name>A0ABP0UEY5_9BRYO</name>
<evidence type="ECO:0000313" key="2">
    <source>
        <dbReference type="EMBL" id="CAK9219971.1"/>
    </source>
</evidence>
<dbReference type="Proteomes" id="UP001497512">
    <property type="component" value="Chromosome 3"/>
</dbReference>
<keyword evidence="3" id="KW-1185">Reference proteome</keyword>